<dbReference type="SUPFAM" id="SSF48317">
    <property type="entry name" value="Acid phosphatase/Vanadium-dependent haloperoxidase"/>
    <property type="match status" value="1"/>
</dbReference>
<dbReference type="CDD" id="cd03392">
    <property type="entry name" value="PAP2_like_2"/>
    <property type="match status" value="1"/>
</dbReference>
<evidence type="ECO:0000256" key="2">
    <source>
        <dbReference type="SAM" id="Phobius"/>
    </source>
</evidence>
<dbReference type="Pfam" id="PF01569">
    <property type="entry name" value="PAP2"/>
    <property type="match status" value="1"/>
</dbReference>
<keyword evidence="2" id="KW-0812">Transmembrane</keyword>
<reference evidence="4 5" key="1">
    <citation type="submission" date="2019-07" db="EMBL/GenBank/DDBJ databases">
        <title>Microbispora hainanensis DSM 45428.</title>
        <authorList>
            <person name="Thawai C."/>
        </authorList>
    </citation>
    <scope>NUCLEOTIDE SEQUENCE [LARGE SCALE GENOMIC DNA]</scope>
    <source>
        <strain evidence="4 5">DSM 45428</strain>
    </source>
</reference>
<evidence type="ECO:0000313" key="5">
    <source>
        <dbReference type="Proteomes" id="UP000316541"/>
    </source>
</evidence>
<gene>
    <name evidence="4" type="ORF">FLX08_05085</name>
</gene>
<sequence>MNGWRGRLGPERALGLRLTVATAALALIAVPFTVLLVFVKTAFGPLTELDRGVAWRLHAYAIDNPGFARLMHLISDVFAPLTWRIAVGVAVAWLVWRRAYHLALWAATTITVGGLLGLALKVVVARARPSLPDPVAVAPGASFPSGHTVNAVLGAGILLLLVLPLVRKRGRVLAWTLAVLIPLAVGFSRIALGVHWVSDVVGGLLFGVAVVATTAAAFETWRRRDAGRRPARPLREGVGPETKRAISP</sequence>
<dbReference type="AlphaFoldDB" id="A0A544Z2L3"/>
<dbReference type="EMBL" id="VIRM01000004">
    <property type="protein sequence ID" value="TQS23255.1"/>
    <property type="molecule type" value="Genomic_DNA"/>
</dbReference>
<keyword evidence="2" id="KW-1133">Transmembrane helix</keyword>
<accession>A0A544Z2L3</accession>
<dbReference type="RefSeq" id="WP_142617013.1">
    <property type="nucleotide sequence ID" value="NZ_VIRM01000004.1"/>
</dbReference>
<dbReference type="PANTHER" id="PTHR14969:SF13">
    <property type="entry name" value="AT30094P"/>
    <property type="match status" value="1"/>
</dbReference>
<dbReference type="Proteomes" id="UP000316541">
    <property type="component" value="Unassembled WGS sequence"/>
</dbReference>
<dbReference type="InterPro" id="IPR036938">
    <property type="entry name" value="PAP2/HPO_sf"/>
</dbReference>
<feature type="domain" description="Phosphatidic acid phosphatase type 2/haloperoxidase" evidence="3">
    <location>
        <begin position="99"/>
        <end position="215"/>
    </location>
</feature>
<comment type="caution">
    <text evidence="4">The sequence shown here is derived from an EMBL/GenBank/DDBJ whole genome shotgun (WGS) entry which is preliminary data.</text>
</comment>
<feature type="region of interest" description="Disordered" evidence="1">
    <location>
        <begin position="228"/>
        <end position="248"/>
    </location>
</feature>
<feature type="transmembrane region" description="Helical" evidence="2">
    <location>
        <begin position="173"/>
        <end position="194"/>
    </location>
</feature>
<dbReference type="Gene3D" id="1.20.144.10">
    <property type="entry name" value="Phosphatidic acid phosphatase type 2/haloperoxidase"/>
    <property type="match status" value="1"/>
</dbReference>
<name>A0A544Z2L3_9ACTN</name>
<evidence type="ECO:0000256" key="1">
    <source>
        <dbReference type="SAM" id="MobiDB-lite"/>
    </source>
</evidence>
<proteinExistence type="predicted"/>
<organism evidence="4 5">
    <name type="scientific">Microbispora hainanensis</name>
    <dbReference type="NCBI Taxonomy" id="568844"/>
    <lineage>
        <taxon>Bacteria</taxon>
        <taxon>Bacillati</taxon>
        <taxon>Actinomycetota</taxon>
        <taxon>Actinomycetes</taxon>
        <taxon>Streptosporangiales</taxon>
        <taxon>Streptosporangiaceae</taxon>
        <taxon>Microbispora</taxon>
    </lineage>
</organism>
<protein>
    <submittedName>
        <fullName evidence="4">Phosphatase PAP2 family protein</fullName>
    </submittedName>
</protein>
<dbReference type="SMART" id="SM00014">
    <property type="entry name" value="acidPPc"/>
    <property type="match status" value="1"/>
</dbReference>
<feature type="transmembrane region" description="Helical" evidence="2">
    <location>
        <begin position="77"/>
        <end position="96"/>
    </location>
</feature>
<keyword evidence="2" id="KW-0472">Membrane</keyword>
<evidence type="ECO:0000313" key="4">
    <source>
        <dbReference type="EMBL" id="TQS23255.1"/>
    </source>
</evidence>
<feature type="transmembrane region" description="Helical" evidence="2">
    <location>
        <begin position="200"/>
        <end position="218"/>
    </location>
</feature>
<evidence type="ECO:0000259" key="3">
    <source>
        <dbReference type="SMART" id="SM00014"/>
    </source>
</evidence>
<feature type="transmembrane region" description="Helical" evidence="2">
    <location>
        <begin position="20"/>
        <end position="39"/>
    </location>
</feature>
<feature type="transmembrane region" description="Helical" evidence="2">
    <location>
        <begin position="147"/>
        <end position="166"/>
    </location>
</feature>
<dbReference type="InterPro" id="IPR000326">
    <property type="entry name" value="PAP2/HPO"/>
</dbReference>
<dbReference type="PANTHER" id="PTHR14969">
    <property type="entry name" value="SPHINGOSINE-1-PHOSPHATE PHOSPHOHYDROLASE"/>
    <property type="match status" value="1"/>
</dbReference>
<feature type="transmembrane region" description="Helical" evidence="2">
    <location>
        <begin position="103"/>
        <end position="127"/>
    </location>
</feature>